<organism evidence="2 3">
    <name type="scientific">Protea cynaroides</name>
    <dbReference type="NCBI Taxonomy" id="273540"/>
    <lineage>
        <taxon>Eukaryota</taxon>
        <taxon>Viridiplantae</taxon>
        <taxon>Streptophyta</taxon>
        <taxon>Embryophyta</taxon>
        <taxon>Tracheophyta</taxon>
        <taxon>Spermatophyta</taxon>
        <taxon>Magnoliopsida</taxon>
        <taxon>Proteales</taxon>
        <taxon>Proteaceae</taxon>
        <taxon>Protea</taxon>
    </lineage>
</organism>
<dbReference type="Proteomes" id="UP001141806">
    <property type="component" value="Unassembled WGS sequence"/>
</dbReference>
<gene>
    <name evidence="2" type="ORF">NE237_031807</name>
</gene>
<dbReference type="EMBL" id="JAMYWD010000001">
    <property type="protein sequence ID" value="KAJ4980970.1"/>
    <property type="molecule type" value="Genomic_DNA"/>
</dbReference>
<dbReference type="AlphaFoldDB" id="A0A9Q0R2Y2"/>
<reference evidence="2" key="1">
    <citation type="journal article" date="2023" name="Plant J.">
        <title>The genome of the king protea, Protea cynaroides.</title>
        <authorList>
            <person name="Chang J."/>
            <person name="Duong T.A."/>
            <person name="Schoeman C."/>
            <person name="Ma X."/>
            <person name="Roodt D."/>
            <person name="Barker N."/>
            <person name="Li Z."/>
            <person name="Van de Peer Y."/>
            <person name="Mizrachi E."/>
        </authorList>
    </citation>
    <scope>NUCLEOTIDE SEQUENCE</scope>
    <source>
        <tissue evidence="2">Young leaves</tissue>
    </source>
</reference>
<feature type="compositionally biased region" description="Polar residues" evidence="1">
    <location>
        <begin position="108"/>
        <end position="120"/>
    </location>
</feature>
<keyword evidence="3" id="KW-1185">Reference proteome</keyword>
<evidence type="ECO:0000313" key="2">
    <source>
        <dbReference type="EMBL" id="KAJ4980970.1"/>
    </source>
</evidence>
<sequence length="120" mass="13336">MVLLFYNCREGRKVKRNRAAVLSISLRLAAVNLGRGFITSAEETGTQNRTAVHHRLKMVGPTMCHSFFDSIPSSIGLPLLDDHHHFRSKPSSIRFVAVGENKGEQDTEIGSLQGQTRFGE</sequence>
<accession>A0A9Q0R2Y2</accession>
<comment type="caution">
    <text evidence="2">The sequence shown here is derived from an EMBL/GenBank/DDBJ whole genome shotgun (WGS) entry which is preliminary data.</text>
</comment>
<name>A0A9Q0R2Y2_9MAGN</name>
<proteinExistence type="predicted"/>
<evidence type="ECO:0000313" key="3">
    <source>
        <dbReference type="Proteomes" id="UP001141806"/>
    </source>
</evidence>
<protein>
    <submittedName>
        <fullName evidence="2">Uncharacterized protein</fullName>
    </submittedName>
</protein>
<evidence type="ECO:0000256" key="1">
    <source>
        <dbReference type="SAM" id="MobiDB-lite"/>
    </source>
</evidence>
<feature type="region of interest" description="Disordered" evidence="1">
    <location>
        <begin position="100"/>
        <end position="120"/>
    </location>
</feature>